<gene>
    <name evidence="1" type="primary">sfsA</name>
    <name evidence="4" type="ORF">SAMN05444339_10150</name>
</gene>
<dbReference type="STRING" id="366533.SAMN05444339_10150"/>
<dbReference type="RefSeq" id="WP_084113972.1">
    <property type="nucleotide sequence ID" value="NZ_FQUE01000001.1"/>
</dbReference>
<name>A0A1M4SJT4_LOKAT</name>
<evidence type="ECO:0000313" key="4">
    <source>
        <dbReference type="EMBL" id="SHE32449.1"/>
    </source>
</evidence>
<reference evidence="5" key="1">
    <citation type="submission" date="2016-11" db="EMBL/GenBank/DDBJ databases">
        <authorList>
            <person name="Varghese N."/>
            <person name="Submissions S."/>
        </authorList>
    </citation>
    <scope>NUCLEOTIDE SEQUENCE [LARGE SCALE GENOMIC DNA]</scope>
    <source>
        <strain evidence="5">DSM 29326</strain>
    </source>
</reference>
<dbReference type="OrthoDB" id="9802365at2"/>
<dbReference type="Gene3D" id="2.40.50.580">
    <property type="match status" value="1"/>
</dbReference>
<sequence>MDFATPLIPATLIRRYKRFLADCRLDDGPEVTAHVANPGAMTGTAIPGARIWLEPNDNPRTKLDYGWRLVEAGGDFVCVDTSLANRIVGEGLRAGSVPGLDRYDVIRPEVKYADASRIDFLLTGGGPDLYLEVKSANFCRAAPLVEFPDSKTLRGARHMADLARMVAAGHRAMVLYLITRTDCAAVAVARDIDPAYATAFDAARAAGVEVMAMDCDITPDRIALGQVRAVVDAAARGGGMTVQNGLCRRKGSQGQTR</sequence>
<dbReference type="NCBIfam" id="TIGR00230">
    <property type="entry name" value="sfsA"/>
    <property type="match status" value="1"/>
</dbReference>
<protein>
    <recommendedName>
        <fullName evidence="1">Sugar fermentation stimulation protein homolog</fullName>
    </recommendedName>
</protein>
<dbReference type="PANTHER" id="PTHR30545">
    <property type="entry name" value="SUGAR FERMENTATION STIMULATION PROTEIN A"/>
    <property type="match status" value="1"/>
</dbReference>
<accession>A0A1M4SJT4</accession>
<dbReference type="InterPro" id="IPR005224">
    <property type="entry name" value="SfsA"/>
</dbReference>
<feature type="domain" description="Sugar fermentation stimulation protein C-terminal" evidence="2">
    <location>
        <begin position="83"/>
        <end position="220"/>
    </location>
</feature>
<organism evidence="4 5">
    <name type="scientific">Loktanella atrilutea</name>
    <dbReference type="NCBI Taxonomy" id="366533"/>
    <lineage>
        <taxon>Bacteria</taxon>
        <taxon>Pseudomonadati</taxon>
        <taxon>Pseudomonadota</taxon>
        <taxon>Alphaproteobacteria</taxon>
        <taxon>Rhodobacterales</taxon>
        <taxon>Roseobacteraceae</taxon>
        <taxon>Loktanella</taxon>
    </lineage>
</organism>
<evidence type="ECO:0000259" key="3">
    <source>
        <dbReference type="Pfam" id="PF17746"/>
    </source>
</evidence>
<dbReference type="Pfam" id="PF03749">
    <property type="entry name" value="SfsA"/>
    <property type="match status" value="1"/>
</dbReference>
<dbReference type="PANTHER" id="PTHR30545:SF2">
    <property type="entry name" value="SUGAR FERMENTATION STIMULATION PROTEIN A"/>
    <property type="match status" value="1"/>
</dbReference>
<dbReference type="HAMAP" id="MF_00095">
    <property type="entry name" value="SfsA"/>
    <property type="match status" value="1"/>
</dbReference>
<proteinExistence type="inferred from homology"/>
<dbReference type="Pfam" id="PF17746">
    <property type="entry name" value="SfsA_N"/>
    <property type="match status" value="1"/>
</dbReference>
<dbReference type="Proteomes" id="UP000183987">
    <property type="component" value="Unassembled WGS sequence"/>
</dbReference>
<evidence type="ECO:0000259" key="2">
    <source>
        <dbReference type="Pfam" id="PF03749"/>
    </source>
</evidence>
<dbReference type="CDD" id="cd22359">
    <property type="entry name" value="SfsA-like_bacterial"/>
    <property type="match status" value="1"/>
</dbReference>
<dbReference type="EMBL" id="FQUE01000001">
    <property type="protein sequence ID" value="SHE32449.1"/>
    <property type="molecule type" value="Genomic_DNA"/>
</dbReference>
<evidence type="ECO:0000313" key="5">
    <source>
        <dbReference type="Proteomes" id="UP000183987"/>
    </source>
</evidence>
<dbReference type="InterPro" id="IPR041465">
    <property type="entry name" value="SfsA_N"/>
</dbReference>
<evidence type="ECO:0000256" key="1">
    <source>
        <dbReference type="HAMAP-Rule" id="MF_00095"/>
    </source>
</evidence>
<feature type="domain" description="SfsA N-terminal OB" evidence="3">
    <location>
        <begin position="13"/>
        <end position="79"/>
    </location>
</feature>
<dbReference type="InterPro" id="IPR040452">
    <property type="entry name" value="SfsA_C"/>
</dbReference>
<dbReference type="GO" id="GO:0003677">
    <property type="term" value="F:DNA binding"/>
    <property type="evidence" value="ECO:0007669"/>
    <property type="project" value="InterPro"/>
</dbReference>
<dbReference type="Gene3D" id="3.40.1350.60">
    <property type="match status" value="1"/>
</dbReference>
<keyword evidence="5" id="KW-1185">Reference proteome</keyword>
<comment type="similarity">
    <text evidence="1">Belongs to the SfsA family.</text>
</comment>
<dbReference type="AlphaFoldDB" id="A0A1M4SJT4"/>